<dbReference type="InterPro" id="IPR029066">
    <property type="entry name" value="PLP-binding_barrel"/>
</dbReference>
<accession>A0A1S1N9L5</accession>
<dbReference type="InterPro" id="IPR001608">
    <property type="entry name" value="Ala_racemase_N"/>
</dbReference>
<name>A0A1S1N9L5_9GAMM</name>
<proteinExistence type="inferred from homology"/>
<evidence type="ECO:0000259" key="3">
    <source>
        <dbReference type="SMART" id="SM01119"/>
    </source>
</evidence>
<dbReference type="AlphaFoldDB" id="A0A1S1N9L5"/>
<keyword evidence="2" id="KW-0456">Lyase</keyword>
<dbReference type="Gene3D" id="2.40.37.20">
    <property type="entry name" value="D-serine dehydratase-like domain"/>
    <property type="match status" value="1"/>
</dbReference>
<evidence type="ECO:0000313" key="5">
    <source>
        <dbReference type="Proteomes" id="UP000180253"/>
    </source>
</evidence>
<comment type="similarity">
    <text evidence="1">Belongs to the DSD1 family.</text>
</comment>
<dbReference type="OrthoDB" id="9811417at2"/>
<dbReference type="InterPro" id="IPR042208">
    <property type="entry name" value="D-ser_dehydrat-like_sf"/>
</dbReference>
<dbReference type="Pfam" id="PF14031">
    <property type="entry name" value="D-ser_dehydrat"/>
    <property type="match status" value="1"/>
</dbReference>
<dbReference type="GO" id="GO:0016829">
    <property type="term" value="F:lyase activity"/>
    <property type="evidence" value="ECO:0007669"/>
    <property type="project" value="UniProtKB-KW"/>
</dbReference>
<comment type="caution">
    <text evidence="4">The sequence shown here is derived from an EMBL/GenBank/DDBJ whole genome shotgun (WGS) entry which is preliminary data.</text>
</comment>
<feature type="domain" description="D-serine dehydratase-like" evidence="3">
    <location>
        <begin position="296"/>
        <end position="395"/>
    </location>
</feature>
<protein>
    <submittedName>
        <fullName evidence="4">Amino acid deaminase</fullName>
    </submittedName>
</protein>
<sequence length="408" mass="45179">MSEFLKGSGKPELLATQGWNILAEEVSFPVAVVKQSAISNNARWMAQYALQAGVKLAPHGKTTMSPDLFKQQIEQGAWAISLATVPQVLNAVEQGIDRIILANQLVGKHHFELIAQLLIQTDTEFYCFVDSPDNARQLGEFFQKKNVSLNILLEVGVENGRCGVRSNEQVFELLGVCQQFTALNVCGLSFYEGVIATKHAVEQINAFVNDIMAMAVQIQQHHGFAVDRPIITGAGSAWYDVVAKAMNTSKTCERFTYVLRPGCYLIHDTGIYQTAQQQVEKRCQLACDITGSLTSGLYLWAYVVSRAQPNQVIIGLGKRDVAFDAGLPTPELTFAPQSQKLDKAPCTFRVTHIMDQHCMMSVASDSTLKVGDLVCFSSSHPCLTFDKWRQIGVVEDEWVINKTLTTYF</sequence>
<dbReference type="EMBL" id="MNAN01000028">
    <property type="protein sequence ID" value="OHU96053.1"/>
    <property type="molecule type" value="Genomic_DNA"/>
</dbReference>
<organism evidence="4 5">
    <name type="scientific">Pseudoalteromonas byunsanensis</name>
    <dbReference type="NCBI Taxonomy" id="327939"/>
    <lineage>
        <taxon>Bacteria</taxon>
        <taxon>Pseudomonadati</taxon>
        <taxon>Pseudomonadota</taxon>
        <taxon>Gammaproteobacteria</taxon>
        <taxon>Alteromonadales</taxon>
        <taxon>Pseudoalteromonadaceae</taxon>
        <taxon>Pseudoalteromonas</taxon>
    </lineage>
</organism>
<dbReference type="PANTHER" id="PTHR28004:SF8">
    <property type="entry name" value="D-SERINE DEAMINASE"/>
    <property type="match status" value="1"/>
</dbReference>
<dbReference type="CDD" id="cd06818">
    <property type="entry name" value="PLPDE_III_cryptic_DSD"/>
    <property type="match status" value="1"/>
</dbReference>
<dbReference type="Gene3D" id="3.20.20.10">
    <property type="entry name" value="Alanine racemase"/>
    <property type="match status" value="1"/>
</dbReference>
<dbReference type="Pfam" id="PF01168">
    <property type="entry name" value="Ala_racemase_N"/>
    <property type="match status" value="1"/>
</dbReference>
<dbReference type="Proteomes" id="UP000180253">
    <property type="component" value="Unassembled WGS sequence"/>
</dbReference>
<evidence type="ECO:0000256" key="2">
    <source>
        <dbReference type="ARBA" id="ARBA00023239"/>
    </source>
</evidence>
<evidence type="ECO:0000256" key="1">
    <source>
        <dbReference type="ARBA" id="ARBA00005323"/>
    </source>
</evidence>
<dbReference type="SUPFAM" id="SSF51419">
    <property type="entry name" value="PLP-binding barrel"/>
    <property type="match status" value="1"/>
</dbReference>
<dbReference type="SMART" id="SM01119">
    <property type="entry name" value="D-ser_dehydrat"/>
    <property type="match status" value="1"/>
</dbReference>
<dbReference type="RefSeq" id="WP_070991624.1">
    <property type="nucleotide sequence ID" value="NZ_CBCSHD010000001.1"/>
</dbReference>
<dbReference type="STRING" id="327939.BIW53_08690"/>
<dbReference type="PANTHER" id="PTHR28004">
    <property type="entry name" value="ZGC:162816-RELATED"/>
    <property type="match status" value="1"/>
</dbReference>
<dbReference type="InterPro" id="IPR026956">
    <property type="entry name" value="D-ser_dehydrat-like_dom"/>
</dbReference>
<gene>
    <name evidence="4" type="ORF">BIW53_08690</name>
</gene>
<dbReference type="InterPro" id="IPR051466">
    <property type="entry name" value="D-amino_acid_metab_enzyme"/>
</dbReference>
<evidence type="ECO:0000313" key="4">
    <source>
        <dbReference type="EMBL" id="OHU96053.1"/>
    </source>
</evidence>
<keyword evidence="5" id="KW-1185">Reference proteome</keyword>
<reference evidence="4 5" key="1">
    <citation type="submission" date="2016-10" db="EMBL/GenBank/DDBJ databases">
        <title>Pseudoalteromonas amylolytica sp. nov., isolated from the surface seawater.</title>
        <authorList>
            <person name="Wu Y.-H."/>
            <person name="Cheng H."/>
            <person name="Jin X.-B."/>
            <person name="Wang C.-S."/>
            <person name="Xu X.-W."/>
        </authorList>
    </citation>
    <scope>NUCLEOTIDE SEQUENCE [LARGE SCALE GENOMIC DNA]</scope>
    <source>
        <strain evidence="4 5">JCM 12483</strain>
    </source>
</reference>